<dbReference type="GO" id="GO:0035375">
    <property type="term" value="F:zymogen binding"/>
    <property type="evidence" value="ECO:0007669"/>
    <property type="project" value="TreeGrafter"/>
</dbReference>
<reference evidence="9 10" key="1">
    <citation type="journal article" date="2020" name="Nature">
        <title>Six reference-quality genomes reveal evolution of bat adaptations.</title>
        <authorList>
            <person name="Jebb D."/>
            <person name="Huang Z."/>
            <person name="Pippel M."/>
            <person name="Hughes G.M."/>
            <person name="Lavrichenko K."/>
            <person name="Devanna P."/>
            <person name="Winkler S."/>
            <person name="Jermiin L.S."/>
            <person name="Skirmuntt E.C."/>
            <person name="Katzourakis A."/>
            <person name="Burkitt-Gray L."/>
            <person name="Ray D.A."/>
            <person name="Sullivan K.A.M."/>
            <person name="Roscito J.G."/>
            <person name="Kirilenko B.M."/>
            <person name="Davalos L.M."/>
            <person name="Corthals A.P."/>
            <person name="Power M.L."/>
            <person name="Jones G."/>
            <person name="Ransome R.D."/>
            <person name="Dechmann D.K.N."/>
            <person name="Locatelli A.G."/>
            <person name="Puechmaille S.J."/>
            <person name="Fedrigo O."/>
            <person name="Jarvis E.D."/>
            <person name="Hiller M."/>
            <person name="Vernes S.C."/>
            <person name="Myers E.W."/>
            <person name="Teeling E.C."/>
        </authorList>
    </citation>
    <scope>NUCLEOTIDE SEQUENCE [LARGE SCALE GENOMIC DNA]</scope>
    <source>
        <strain evidence="9">Bat1K_MPI-CBG_1</strain>
    </source>
</reference>
<dbReference type="GO" id="GO:0042803">
    <property type="term" value="F:protein homodimerization activity"/>
    <property type="evidence" value="ECO:0007669"/>
    <property type="project" value="TreeGrafter"/>
</dbReference>
<evidence type="ECO:0000313" key="10">
    <source>
        <dbReference type="Proteomes" id="UP000664940"/>
    </source>
</evidence>
<dbReference type="AlphaFoldDB" id="A0A834BAP7"/>
<comment type="caution">
    <text evidence="9">The sequence shown here is derived from an EMBL/GenBank/DDBJ whole genome shotgun (WGS) entry which is preliminary data.</text>
</comment>
<dbReference type="PIRSF" id="PIRSF002371">
    <property type="entry name" value="Alpha-s2-casein"/>
    <property type="match status" value="1"/>
</dbReference>
<comment type="subcellular location">
    <subcellularLocation>
        <location evidence="2">Secreted</location>
    </subcellularLocation>
</comment>
<evidence type="ECO:0000313" key="9">
    <source>
        <dbReference type="EMBL" id="KAF6129552.1"/>
    </source>
</evidence>
<feature type="chain" id="PRO_5032695443" description="Alpha-S2-casein" evidence="8">
    <location>
        <begin position="16"/>
        <end position="122"/>
    </location>
</feature>
<sequence length="122" mass="13984">MKFFIFTCLLAVALAKHKMKHSSSSGESVNMSHEKFKQEKNVVIYPIKESGEVPTEESASISQEKTKLAKENKSILNLLNKMAQYHQKFPSPQHFKTVQYQTAMKPWNQIKSNAYQIIPIVV</sequence>
<evidence type="ECO:0000256" key="8">
    <source>
        <dbReference type="SAM" id="SignalP"/>
    </source>
</evidence>
<dbReference type="Proteomes" id="UP000664940">
    <property type="component" value="Unassembled WGS sequence"/>
</dbReference>
<dbReference type="PROSITE" id="PS00306">
    <property type="entry name" value="CASEIN_ALPHA_BETA"/>
    <property type="match status" value="1"/>
</dbReference>
<evidence type="ECO:0000256" key="6">
    <source>
        <dbReference type="ARBA" id="ARBA00022729"/>
    </source>
</evidence>
<keyword evidence="5" id="KW-0964">Secreted</keyword>
<dbReference type="GO" id="GO:0005615">
    <property type="term" value="C:extracellular space"/>
    <property type="evidence" value="ECO:0007669"/>
    <property type="project" value="TreeGrafter"/>
</dbReference>
<evidence type="ECO:0000256" key="5">
    <source>
        <dbReference type="ARBA" id="ARBA00022525"/>
    </source>
</evidence>
<comment type="function">
    <text evidence="1">Important role in the capacity of milk to transport calcium phosphate.</text>
</comment>
<gene>
    <name evidence="9" type="ORF">HJG60_003372</name>
</gene>
<keyword evidence="6 8" id="KW-0732">Signal</keyword>
<dbReference type="EMBL" id="JABVXQ010000001">
    <property type="protein sequence ID" value="KAF6129552.1"/>
    <property type="molecule type" value="Genomic_DNA"/>
</dbReference>
<protein>
    <recommendedName>
        <fullName evidence="4">Alpha-S2-casein</fullName>
    </recommendedName>
</protein>
<name>A0A834BAP7_9CHIR</name>
<comment type="similarity">
    <text evidence="3">Belongs to the alpha-casein family.</text>
</comment>
<dbReference type="InterPro" id="IPR031305">
    <property type="entry name" value="Casein_CS"/>
</dbReference>
<dbReference type="InterPro" id="IPR001588">
    <property type="entry name" value="Casein"/>
</dbReference>
<dbReference type="PANTHER" id="PTHR16656:SF5">
    <property type="entry name" value="ALPHA-S2-CASEIN-LIKE B"/>
    <property type="match status" value="1"/>
</dbReference>
<evidence type="ECO:0000256" key="7">
    <source>
        <dbReference type="ARBA" id="ARBA00022743"/>
    </source>
</evidence>
<organism evidence="9 10">
    <name type="scientific">Phyllostomus discolor</name>
    <name type="common">pale spear-nosed bat</name>
    <dbReference type="NCBI Taxonomy" id="89673"/>
    <lineage>
        <taxon>Eukaryota</taxon>
        <taxon>Metazoa</taxon>
        <taxon>Chordata</taxon>
        <taxon>Craniata</taxon>
        <taxon>Vertebrata</taxon>
        <taxon>Euteleostomi</taxon>
        <taxon>Mammalia</taxon>
        <taxon>Eutheria</taxon>
        <taxon>Laurasiatheria</taxon>
        <taxon>Chiroptera</taxon>
        <taxon>Yangochiroptera</taxon>
        <taxon>Phyllostomidae</taxon>
        <taxon>Phyllostominae</taxon>
        <taxon>Phyllostomus</taxon>
    </lineage>
</organism>
<evidence type="ECO:0000256" key="1">
    <source>
        <dbReference type="ARBA" id="ARBA00003383"/>
    </source>
</evidence>
<keyword evidence="7" id="KW-0494">Milk protein</keyword>
<proteinExistence type="inferred from homology"/>
<evidence type="ECO:0000256" key="2">
    <source>
        <dbReference type="ARBA" id="ARBA00004613"/>
    </source>
</evidence>
<evidence type="ECO:0000256" key="3">
    <source>
        <dbReference type="ARBA" id="ARBA00010179"/>
    </source>
</evidence>
<accession>A0A834BAP7</accession>
<evidence type="ECO:0000256" key="4">
    <source>
        <dbReference type="ARBA" id="ARBA00019718"/>
    </source>
</evidence>
<feature type="signal peptide" evidence="8">
    <location>
        <begin position="1"/>
        <end position="15"/>
    </location>
</feature>
<dbReference type="InterPro" id="IPR011175">
    <property type="entry name" value="Alpha-s2_casein"/>
</dbReference>
<dbReference type="PANTHER" id="PTHR16656">
    <property type="entry name" value="ALPHA-S2-CASEIN-LIKE B"/>
    <property type="match status" value="1"/>
</dbReference>
<dbReference type="Pfam" id="PF00363">
    <property type="entry name" value="Casein"/>
    <property type="match status" value="1"/>
</dbReference>